<organism evidence="1 2">
    <name type="scientific">Bacillus badius</name>
    <dbReference type="NCBI Taxonomy" id="1455"/>
    <lineage>
        <taxon>Bacteria</taxon>
        <taxon>Bacillati</taxon>
        <taxon>Bacillota</taxon>
        <taxon>Bacilli</taxon>
        <taxon>Bacillales</taxon>
        <taxon>Bacillaceae</taxon>
        <taxon>Pseudobacillus</taxon>
    </lineage>
</organism>
<name>A0ABR5ARV8_BACBA</name>
<sequence>MKSKESHQSIEIQMIDMFLGLVVYIIEQSYLDKSKKDIVKSELLYRFLNLEQNLQKFQRQITIYQWGGSDIIEQISLSDYLSAFMQFKAKYDIEQMQLIMKTRMQHPQITTKELRNVIGYSSNMLQQMLGYIRQLDNLDRNGPFPEIYAQIFNISQ</sequence>
<reference evidence="1 2" key="1">
    <citation type="submission" date="2015-01" db="EMBL/GenBank/DDBJ databases">
        <title>Genome Assembly of Bacillus badius MTCC 1458.</title>
        <authorList>
            <person name="Verma A."/>
            <person name="Khatri I."/>
            <person name="Mual P."/>
            <person name="Subramanian S."/>
            <person name="Krishnamurthi S."/>
        </authorList>
    </citation>
    <scope>NUCLEOTIDE SEQUENCE [LARGE SCALE GENOMIC DNA]</scope>
    <source>
        <strain evidence="1 2">MTCC 1458</strain>
    </source>
</reference>
<proteinExistence type="predicted"/>
<dbReference type="Proteomes" id="UP000031982">
    <property type="component" value="Unassembled WGS sequence"/>
</dbReference>
<comment type="caution">
    <text evidence="1">The sequence shown here is derived from an EMBL/GenBank/DDBJ whole genome shotgun (WGS) entry which is preliminary data.</text>
</comment>
<evidence type="ECO:0000313" key="2">
    <source>
        <dbReference type="Proteomes" id="UP000031982"/>
    </source>
</evidence>
<evidence type="ECO:0000313" key="1">
    <source>
        <dbReference type="EMBL" id="KIL77472.1"/>
    </source>
</evidence>
<gene>
    <name evidence="1" type="ORF">SD77_1458</name>
</gene>
<accession>A0ABR5ARV8</accession>
<keyword evidence="2" id="KW-1185">Reference proteome</keyword>
<dbReference type="EMBL" id="JXLP01000014">
    <property type="protein sequence ID" value="KIL77472.1"/>
    <property type="molecule type" value="Genomic_DNA"/>
</dbReference>
<dbReference type="RefSeq" id="WP_197474432.1">
    <property type="nucleotide sequence ID" value="NZ_JBCNFR010000060.1"/>
</dbReference>
<protein>
    <submittedName>
        <fullName evidence="1">Uncharacterized protein</fullName>
    </submittedName>
</protein>